<name>A0AA48K7F2_9BACT</name>
<evidence type="ECO:0000313" key="5">
    <source>
        <dbReference type="EMBL" id="BDU71090.1"/>
    </source>
</evidence>
<dbReference type="PANTHER" id="PTHR33619:SF3">
    <property type="entry name" value="POLYSACCHARIDE EXPORT PROTEIN GFCE-RELATED"/>
    <property type="match status" value="1"/>
</dbReference>
<feature type="domain" description="Soluble ligand binding" evidence="4">
    <location>
        <begin position="189"/>
        <end position="236"/>
    </location>
</feature>
<dbReference type="Gene3D" id="3.30.1950.10">
    <property type="entry name" value="wza like domain"/>
    <property type="match status" value="1"/>
</dbReference>
<gene>
    <name evidence="5" type="ORF">METEAL_02640</name>
</gene>
<dbReference type="PANTHER" id="PTHR33619">
    <property type="entry name" value="POLYSACCHARIDE EXPORT PROTEIN GFCE-RELATED"/>
    <property type="match status" value="1"/>
</dbReference>
<proteinExistence type="predicted"/>
<evidence type="ECO:0000259" key="4">
    <source>
        <dbReference type="Pfam" id="PF10531"/>
    </source>
</evidence>
<feature type="domain" description="Polysaccharide export protein N-terminal" evidence="3">
    <location>
        <begin position="110"/>
        <end position="180"/>
    </location>
</feature>
<reference evidence="6" key="1">
    <citation type="journal article" date="2023" name="Int. J. Syst. Evol. Microbiol.">
        <title>Mesoterricola silvestris gen. nov., sp. nov., Mesoterricola sediminis sp. nov., Geothrix oryzae sp. nov., Geothrix edaphica sp. nov., Geothrix rubra sp. nov., and Geothrix limicola sp. nov., six novel members of Acidobacteriota isolated from soils.</title>
        <authorList>
            <person name="Itoh H."/>
            <person name="Sugisawa Y."/>
            <person name="Mise K."/>
            <person name="Xu Z."/>
            <person name="Kuniyasu M."/>
            <person name="Ushijima N."/>
            <person name="Kawano K."/>
            <person name="Kobayashi E."/>
            <person name="Shiratori Y."/>
            <person name="Masuda Y."/>
            <person name="Senoo K."/>
        </authorList>
    </citation>
    <scope>NUCLEOTIDE SEQUENCE [LARGE SCALE GENOMIC DNA]</scope>
    <source>
        <strain evidence="6">W79</strain>
    </source>
</reference>
<dbReference type="EMBL" id="AP027080">
    <property type="protein sequence ID" value="BDU71090.1"/>
    <property type="molecule type" value="Genomic_DNA"/>
</dbReference>
<keyword evidence="1" id="KW-0732">Signal</keyword>
<dbReference type="Pfam" id="PF02563">
    <property type="entry name" value="Poly_export"/>
    <property type="match status" value="1"/>
</dbReference>
<dbReference type="InterPro" id="IPR049712">
    <property type="entry name" value="Poly_export"/>
</dbReference>
<evidence type="ECO:0000259" key="3">
    <source>
        <dbReference type="Pfam" id="PF02563"/>
    </source>
</evidence>
<protein>
    <submittedName>
        <fullName evidence="5">Uncharacterized protein</fullName>
    </submittedName>
</protein>
<evidence type="ECO:0000313" key="6">
    <source>
        <dbReference type="Proteomes" id="UP001238179"/>
    </source>
</evidence>
<dbReference type="RefSeq" id="WP_316413984.1">
    <property type="nucleotide sequence ID" value="NZ_AP027080.1"/>
</dbReference>
<dbReference type="KEGG" id="msil:METEAL_02640"/>
<accession>A0AA48K7F2</accession>
<feature type="domain" description="Soluble ligand binding" evidence="4">
    <location>
        <begin position="877"/>
        <end position="914"/>
    </location>
</feature>
<feature type="compositionally biased region" description="Low complexity" evidence="2">
    <location>
        <begin position="40"/>
        <end position="60"/>
    </location>
</feature>
<feature type="domain" description="Soluble ligand binding" evidence="4">
    <location>
        <begin position="462"/>
        <end position="498"/>
    </location>
</feature>
<sequence length="961" mass="104353">MIRPRFTGIFFTALALVAQEPGATDFQSLRQAASAAQAGGALAADATPRAASAPRSPQTPEAARQAQTEQDRIQAEIKAAKAREKGPKRFAEDLFATRQASSTGTEGGIADDYVLGIGDQVQLSAFGSANFEVPGTVDGRGELVIPKVGSIKVAGMSLAKARASVQAKVGQQFSRTTVDLAVVKLREVRVFVLGEVYRPGGYLVPSLSSLVNVLSLAGGPTASGSYRQIRVMRGGKAVHQVDLYPLRAEGLGNMNFGLQSGDTIFVPLAFNQVTLEGAFTRVVAATGDLQPRKVKTRLDKEIANLKEQIAAEEFRLGPKGSVNRMHAEALLGEREGLDEFDPAKEQDQEKIKASMVRDRELEQEQEALKASAASASLPMGPVAATATGFQEPTLAERALIEERLVQLRKRLERISVQARGDQRTPKVTEQEALADNVSMENNGLPGWLVRWNSDGKAPSMQFEMLPGETVEQALRFAGGLALQAFDDSLVLRRVGKGGVLDATDVPLAGAGRTELRRGDVLSALTSRELREKLVTVSGWARVPGSFSRTEGLRVGELLRRESQVLPDTYLHRGEIVRTLADERTTYLAFDLAKALAGDPEHNVLLQDRDQIELYRISDLRLPQTVQVLGPVSRPGTFPFHEGMRASDLLFQTGVLLNQADRLVAELAHTREGKPSEVRKLDLTKLLSSETSSPVQLADEAINPLLRPQDQINVYAKPDYRPHRSVTLRGQVVRPGVYVLDSNRTSLREILNRAGGLTSEAMPQGSIFLRPLTTTTNVDSFSLEAQRSNTKAPALGSVNNILDRLNETKRQPTTGNLLKTPILHGLGTGSLDRLVVNVPAILAGDTRLDVDLQDGDEIIVPRRTETAYVIGETASPFMAYHVASGFKVRDMLKVAGGLTRNADDSNIRLLKADGRILDRSVLGEYVEPGDAVLVPQRVRRDTTWQENIQAITPLALILNAIK</sequence>
<dbReference type="Gene3D" id="3.10.560.10">
    <property type="entry name" value="Outer membrane lipoprotein wza domain like"/>
    <property type="match status" value="4"/>
</dbReference>
<dbReference type="Proteomes" id="UP001238179">
    <property type="component" value="Chromosome"/>
</dbReference>
<dbReference type="AlphaFoldDB" id="A0AA48K7F2"/>
<keyword evidence="6" id="KW-1185">Reference proteome</keyword>
<feature type="domain" description="Soluble ligand binding" evidence="4">
    <location>
        <begin position="725"/>
        <end position="761"/>
    </location>
</feature>
<feature type="region of interest" description="Disordered" evidence="2">
    <location>
        <begin position="40"/>
        <end position="68"/>
    </location>
</feature>
<dbReference type="Pfam" id="PF10531">
    <property type="entry name" value="SLBB"/>
    <property type="match status" value="5"/>
</dbReference>
<feature type="domain" description="Soluble ligand binding" evidence="4">
    <location>
        <begin position="625"/>
        <end position="660"/>
    </location>
</feature>
<organism evidence="5 6">
    <name type="scientific">Mesoterricola silvestris</name>
    <dbReference type="NCBI Taxonomy" id="2927979"/>
    <lineage>
        <taxon>Bacteria</taxon>
        <taxon>Pseudomonadati</taxon>
        <taxon>Acidobacteriota</taxon>
        <taxon>Holophagae</taxon>
        <taxon>Holophagales</taxon>
        <taxon>Holophagaceae</taxon>
        <taxon>Mesoterricola</taxon>
    </lineage>
</organism>
<evidence type="ECO:0000256" key="1">
    <source>
        <dbReference type="ARBA" id="ARBA00022729"/>
    </source>
</evidence>
<dbReference type="GO" id="GO:0015159">
    <property type="term" value="F:polysaccharide transmembrane transporter activity"/>
    <property type="evidence" value="ECO:0007669"/>
    <property type="project" value="InterPro"/>
</dbReference>
<evidence type="ECO:0000256" key="2">
    <source>
        <dbReference type="SAM" id="MobiDB-lite"/>
    </source>
</evidence>
<dbReference type="InterPro" id="IPR019554">
    <property type="entry name" value="Soluble_ligand-bd"/>
</dbReference>
<dbReference type="InterPro" id="IPR003715">
    <property type="entry name" value="Poly_export_N"/>
</dbReference>